<keyword evidence="2" id="KW-1185">Reference proteome</keyword>
<dbReference type="AlphaFoldDB" id="A0AA39X054"/>
<evidence type="ECO:0000313" key="2">
    <source>
        <dbReference type="Proteomes" id="UP001174934"/>
    </source>
</evidence>
<sequence length="70" mass="7481">MSQLLVTALAGACGGRLICMYRQLQSDPYQALTLVNAILDAGASHHVHVLVDGGISRFALFCFVNFNAPC</sequence>
<dbReference type="Proteomes" id="UP001174934">
    <property type="component" value="Unassembled WGS sequence"/>
</dbReference>
<accession>A0AA39X054</accession>
<organism evidence="1 2">
    <name type="scientific">Bombardia bombarda</name>
    <dbReference type="NCBI Taxonomy" id="252184"/>
    <lineage>
        <taxon>Eukaryota</taxon>
        <taxon>Fungi</taxon>
        <taxon>Dikarya</taxon>
        <taxon>Ascomycota</taxon>
        <taxon>Pezizomycotina</taxon>
        <taxon>Sordariomycetes</taxon>
        <taxon>Sordariomycetidae</taxon>
        <taxon>Sordariales</taxon>
        <taxon>Lasiosphaeriaceae</taxon>
        <taxon>Bombardia</taxon>
    </lineage>
</organism>
<gene>
    <name evidence="1" type="ORF">B0T17DRAFT_254453</name>
</gene>
<reference evidence="1" key="1">
    <citation type="submission" date="2023-06" db="EMBL/GenBank/DDBJ databases">
        <title>Genome-scale phylogeny and comparative genomics of the fungal order Sordariales.</title>
        <authorList>
            <consortium name="Lawrence Berkeley National Laboratory"/>
            <person name="Hensen N."/>
            <person name="Bonometti L."/>
            <person name="Westerberg I."/>
            <person name="Brannstrom I.O."/>
            <person name="Guillou S."/>
            <person name="Cros-Aarteil S."/>
            <person name="Calhoun S."/>
            <person name="Haridas S."/>
            <person name="Kuo A."/>
            <person name="Mondo S."/>
            <person name="Pangilinan J."/>
            <person name="Riley R."/>
            <person name="LaButti K."/>
            <person name="Andreopoulos B."/>
            <person name="Lipzen A."/>
            <person name="Chen C."/>
            <person name="Yanf M."/>
            <person name="Daum C."/>
            <person name="Ng V."/>
            <person name="Clum A."/>
            <person name="Steindorff A."/>
            <person name="Ohm R."/>
            <person name="Martin F."/>
            <person name="Silar P."/>
            <person name="Natvig D."/>
            <person name="Lalanne C."/>
            <person name="Gautier V."/>
            <person name="Ament-velasquez S.L."/>
            <person name="Kruys A."/>
            <person name="Hutchinson M.I."/>
            <person name="Powell A.J."/>
            <person name="Barry K."/>
            <person name="Miller A.N."/>
            <person name="Grigoriev I.V."/>
            <person name="Debuchy R."/>
            <person name="Gladieux P."/>
            <person name="Thoren M.H."/>
            <person name="Johannesson H."/>
        </authorList>
    </citation>
    <scope>NUCLEOTIDE SEQUENCE</scope>
    <source>
        <strain evidence="1">SMH3391-2</strain>
    </source>
</reference>
<name>A0AA39X054_9PEZI</name>
<evidence type="ECO:0000313" key="1">
    <source>
        <dbReference type="EMBL" id="KAK0624842.1"/>
    </source>
</evidence>
<comment type="caution">
    <text evidence="1">The sequence shown here is derived from an EMBL/GenBank/DDBJ whole genome shotgun (WGS) entry which is preliminary data.</text>
</comment>
<protein>
    <submittedName>
        <fullName evidence="1">Uncharacterized protein</fullName>
    </submittedName>
</protein>
<proteinExistence type="predicted"/>
<dbReference type="EMBL" id="JAULSR010000003">
    <property type="protein sequence ID" value="KAK0624842.1"/>
    <property type="molecule type" value="Genomic_DNA"/>
</dbReference>